<feature type="signal peptide" evidence="1">
    <location>
        <begin position="1"/>
        <end position="31"/>
    </location>
</feature>
<accession>A0A2W4UDL0</accession>
<dbReference type="AlphaFoldDB" id="A0A2W4UDL0"/>
<gene>
    <name evidence="2" type="ORF">DCF25_08720</name>
</gene>
<organism evidence="2 3">
    <name type="scientific">Leptolyngbya foveolarum</name>
    <dbReference type="NCBI Taxonomy" id="47253"/>
    <lineage>
        <taxon>Bacteria</taxon>
        <taxon>Bacillati</taxon>
        <taxon>Cyanobacteriota</taxon>
        <taxon>Cyanophyceae</taxon>
        <taxon>Leptolyngbyales</taxon>
        <taxon>Leptolyngbyaceae</taxon>
        <taxon>Leptolyngbya group</taxon>
        <taxon>Leptolyngbya</taxon>
    </lineage>
</organism>
<keyword evidence="1" id="KW-0732">Signal</keyword>
<evidence type="ECO:0000313" key="2">
    <source>
        <dbReference type="EMBL" id="PZO19386.1"/>
    </source>
</evidence>
<dbReference type="Proteomes" id="UP000249354">
    <property type="component" value="Unassembled WGS sequence"/>
</dbReference>
<feature type="chain" id="PRO_5015876230" description="Peptidase C-terminal archaeal/bacterial domain-containing protein" evidence="1">
    <location>
        <begin position="32"/>
        <end position="165"/>
    </location>
</feature>
<evidence type="ECO:0000256" key="1">
    <source>
        <dbReference type="SAM" id="SignalP"/>
    </source>
</evidence>
<comment type="caution">
    <text evidence="2">The sequence shown here is derived from an EMBL/GenBank/DDBJ whole genome shotgun (WGS) entry which is preliminary data.</text>
</comment>
<sequence length="165" mass="17861">MRLPVQALQKLGILSAITSLSVLISSPSAQAEALLKAAGTLSETTDSRLEDGSLYDAHKFFGNSGQPITIVLKSRDFDPYLILIDPSGERIDENDDISRSNLNSRLVVVLPSTGTYTVYANSYDATKSGQYDITVRTNDSSAFPIHLTALLLEPSAPFSPQNLTR</sequence>
<proteinExistence type="predicted"/>
<evidence type="ECO:0000313" key="3">
    <source>
        <dbReference type="Proteomes" id="UP000249354"/>
    </source>
</evidence>
<reference evidence="2 3" key="2">
    <citation type="submission" date="2018-06" db="EMBL/GenBank/DDBJ databases">
        <title>Metagenomic assembly of (sub)arctic Cyanobacteria and their associated microbiome from non-axenic cultures.</title>
        <authorList>
            <person name="Baurain D."/>
        </authorList>
    </citation>
    <scope>NUCLEOTIDE SEQUENCE [LARGE SCALE GENOMIC DNA]</scope>
    <source>
        <strain evidence="2">ULC129bin1</strain>
    </source>
</reference>
<reference evidence="3" key="1">
    <citation type="submission" date="2018-04" db="EMBL/GenBank/DDBJ databases">
        <authorList>
            <person name="Cornet L."/>
        </authorList>
    </citation>
    <scope>NUCLEOTIDE SEQUENCE [LARGE SCALE GENOMIC DNA]</scope>
</reference>
<name>A0A2W4UDL0_9CYAN</name>
<dbReference type="EMBL" id="QBMC01000045">
    <property type="protein sequence ID" value="PZO19386.1"/>
    <property type="molecule type" value="Genomic_DNA"/>
</dbReference>
<evidence type="ECO:0008006" key="4">
    <source>
        <dbReference type="Google" id="ProtNLM"/>
    </source>
</evidence>
<dbReference type="Gene3D" id="2.60.120.380">
    <property type="match status" value="1"/>
</dbReference>
<protein>
    <recommendedName>
        <fullName evidence="4">Peptidase C-terminal archaeal/bacterial domain-containing protein</fullName>
    </recommendedName>
</protein>